<dbReference type="NCBIfam" id="TIGR03141">
    <property type="entry name" value="cytochro_ccmD"/>
    <property type="match status" value="1"/>
</dbReference>
<proteinExistence type="inferred from homology"/>
<evidence type="ECO:0000256" key="4">
    <source>
        <dbReference type="ARBA" id="ARBA00016461"/>
    </source>
</evidence>
<sequence length="43" mass="5057">MNNYILVAYLFTFLVLAILLIASFLNYKSLKKQEKFNAQESKK</sequence>
<name>A0AAU7BY26_9RICK</name>
<keyword evidence="9" id="KW-0201">Cytochrome c-type biogenesis</keyword>
<evidence type="ECO:0000256" key="1">
    <source>
        <dbReference type="ARBA" id="ARBA00002442"/>
    </source>
</evidence>
<dbReference type="AlphaFoldDB" id="A0AAU7BY26"/>
<evidence type="ECO:0000256" key="7">
    <source>
        <dbReference type="ARBA" id="ARBA00022519"/>
    </source>
</evidence>
<feature type="transmembrane region" description="Helical" evidence="12">
    <location>
        <begin position="6"/>
        <end position="27"/>
    </location>
</feature>
<keyword evidence="8 12" id="KW-0812">Transmembrane</keyword>
<evidence type="ECO:0000256" key="6">
    <source>
        <dbReference type="ARBA" id="ARBA00022475"/>
    </source>
</evidence>
<comment type="similarity">
    <text evidence="3">Belongs to the CcmD/CycX/HelD family.</text>
</comment>
<keyword evidence="10 12" id="KW-1133">Transmembrane helix</keyword>
<evidence type="ECO:0000256" key="11">
    <source>
        <dbReference type="ARBA" id="ARBA00023136"/>
    </source>
</evidence>
<comment type="function">
    <text evidence="1">Required for the export of heme to the periplasm for the biogenesis of c-type cytochromes.</text>
</comment>
<accession>A0AAU7BY26</accession>
<evidence type="ECO:0000313" key="13">
    <source>
        <dbReference type="EMBL" id="XBG66291.1"/>
    </source>
</evidence>
<evidence type="ECO:0000256" key="8">
    <source>
        <dbReference type="ARBA" id="ARBA00022692"/>
    </source>
</evidence>
<evidence type="ECO:0000256" key="3">
    <source>
        <dbReference type="ARBA" id="ARBA00008741"/>
    </source>
</evidence>
<evidence type="ECO:0000256" key="12">
    <source>
        <dbReference type="SAM" id="Phobius"/>
    </source>
</evidence>
<evidence type="ECO:0000256" key="5">
    <source>
        <dbReference type="ARBA" id="ARBA00022448"/>
    </source>
</evidence>
<keyword evidence="7" id="KW-0997">Cell inner membrane</keyword>
<dbReference type="GO" id="GO:0015886">
    <property type="term" value="P:heme transport"/>
    <property type="evidence" value="ECO:0007669"/>
    <property type="project" value="InterPro"/>
</dbReference>
<evidence type="ECO:0000256" key="9">
    <source>
        <dbReference type="ARBA" id="ARBA00022748"/>
    </source>
</evidence>
<dbReference type="GO" id="GO:0017004">
    <property type="term" value="P:cytochrome complex assembly"/>
    <property type="evidence" value="ECO:0007669"/>
    <property type="project" value="UniProtKB-KW"/>
</dbReference>
<keyword evidence="6" id="KW-1003">Cell membrane</keyword>
<organism evidence="13">
    <name type="scientific">Rickettsia oklahomensis</name>
    <dbReference type="NCBI Taxonomy" id="3141789"/>
    <lineage>
        <taxon>Bacteria</taxon>
        <taxon>Pseudomonadati</taxon>
        <taxon>Pseudomonadota</taxon>
        <taxon>Alphaproteobacteria</taxon>
        <taxon>Rickettsiales</taxon>
        <taxon>Rickettsiaceae</taxon>
        <taxon>Rickettsieae</taxon>
        <taxon>Rickettsia</taxon>
        <taxon>belli group</taxon>
    </lineage>
</organism>
<evidence type="ECO:0000256" key="2">
    <source>
        <dbReference type="ARBA" id="ARBA00004377"/>
    </source>
</evidence>
<comment type="subcellular location">
    <subcellularLocation>
        <location evidence="2">Cell inner membrane</location>
        <topology evidence="2">Single-pass membrane protein</topology>
    </subcellularLocation>
</comment>
<gene>
    <name evidence="13" type="primary">ccmD</name>
    <name evidence="13" type="ORF">AAGW17_05095</name>
</gene>
<keyword evidence="11 12" id="KW-0472">Membrane</keyword>
<dbReference type="EMBL" id="CP157197">
    <property type="protein sequence ID" value="XBG66291.1"/>
    <property type="molecule type" value="Genomic_DNA"/>
</dbReference>
<evidence type="ECO:0000256" key="10">
    <source>
        <dbReference type="ARBA" id="ARBA00022989"/>
    </source>
</evidence>
<protein>
    <recommendedName>
        <fullName evidence="4">Heme exporter protein D</fullName>
    </recommendedName>
</protein>
<dbReference type="KEGG" id="rof:AAGW17_05095"/>
<dbReference type="InterPro" id="IPR007078">
    <property type="entry name" value="Haem_export_protD_CcmD"/>
</dbReference>
<dbReference type="RefSeq" id="WP_347938908.1">
    <property type="nucleotide sequence ID" value="NZ_CP157197.1"/>
</dbReference>
<keyword evidence="5" id="KW-0813">Transport</keyword>
<reference evidence="13" key="1">
    <citation type="submission" date="2024-05" db="EMBL/GenBank/DDBJ databases">
        <title>Characterization of a novel Rickettsia species. (Rickettsia oklahomia sp. nov.) from Amblyomma americanum ticks.</title>
        <authorList>
            <person name="Korla P.K."/>
            <person name="Karounos M."/>
            <person name="Wilson J.M."/>
            <person name="Little S.E."/>
            <person name="Qurollo B.A."/>
        </authorList>
    </citation>
    <scope>NUCLEOTIDE SEQUENCE</scope>
    <source>
        <strain evidence="13">Oklahoma-10</strain>
    </source>
</reference>
<dbReference type="GO" id="GO:0005886">
    <property type="term" value="C:plasma membrane"/>
    <property type="evidence" value="ECO:0007669"/>
    <property type="project" value="UniProtKB-SubCell"/>
</dbReference>